<evidence type="ECO:0000313" key="8">
    <source>
        <dbReference type="Ensembl" id="ENSCINP00000033663.1"/>
    </source>
</evidence>
<keyword evidence="1" id="KW-0723">Serine/threonine-protein kinase</keyword>
<dbReference type="InParanoid" id="H2XVH9"/>
<dbReference type="OMA" id="FPFFRIK"/>
<dbReference type="InterPro" id="IPR008271">
    <property type="entry name" value="Ser/Thr_kinase_AS"/>
</dbReference>
<dbReference type="GO" id="GO:0005524">
    <property type="term" value="F:ATP binding"/>
    <property type="evidence" value="ECO:0007669"/>
    <property type="project" value="UniProtKB-KW"/>
</dbReference>
<dbReference type="Gene3D" id="3.30.200.20">
    <property type="entry name" value="Phosphorylase Kinase, domain 1"/>
    <property type="match status" value="1"/>
</dbReference>
<keyword evidence="3" id="KW-0547">Nucleotide-binding</keyword>
<dbReference type="GO" id="GO:0004674">
    <property type="term" value="F:protein serine/threonine kinase activity"/>
    <property type="evidence" value="ECO:0007669"/>
    <property type="project" value="UniProtKB-KW"/>
</dbReference>
<feature type="domain" description="Protein kinase" evidence="7">
    <location>
        <begin position="74"/>
        <end position="333"/>
    </location>
</feature>
<evidence type="ECO:0000256" key="5">
    <source>
        <dbReference type="ARBA" id="ARBA00022840"/>
    </source>
</evidence>
<dbReference type="STRING" id="7719.ENSCINP00000033663"/>
<dbReference type="Gene3D" id="1.10.510.10">
    <property type="entry name" value="Transferase(Phosphotransferase) domain 1"/>
    <property type="match status" value="1"/>
</dbReference>
<sequence length="350" mass="39494">MTSLNKAKKSAIQWDQASTDSGFGSDVSNRHLPTSSGKSPPCISKQARDNSKSLPSNLRSKSQFKWNDIGLDDFDHVRYLGGGGYARVDLVKFKSSQTKHKKEYFALKKISKKSLIEAKQESQLEAEKEVLKMAESRFIPRLYRTFRTSNHVFLVTEACLGGDLFSYLEHHGVMGVAVARFVVACITEALDYLHRVLHVIHRDVKTENLLIGEGGILKLADLGFCKTLDQPTKPTYTFCGTPGYIAPEVILHTGHTYSADFFSLGVVTYELLTCRSPFRRNAVIDTHKATLRGITEIAFPSTLDFITCTFIRALCYREPERRLGADIPHHDWFYGFNWNDLRSGRMMSPL</sequence>
<dbReference type="Ensembl" id="ENSCINT00000036000.1">
    <property type="protein sequence ID" value="ENSCINP00000033663.1"/>
    <property type="gene ID" value="ENSCING00000019868.1"/>
</dbReference>
<evidence type="ECO:0000256" key="6">
    <source>
        <dbReference type="SAM" id="MobiDB-lite"/>
    </source>
</evidence>
<reference evidence="8" key="2">
    <citation type="journal article" date="2008" name="Genome Biol.">
        <title>Improved genome assembly and evidence-based global gene model set for the chordate Ciona intestinalis: new insight into intron and operon populations.</title>
        <authorList>
            <person name="Satou Y."/>
            <person name="Mineta K."/>
            <person name="Ogasawara M."/>
            <person name="Sasakura Y."/>
            <person name="Shoguchi E."/>
            <person name="Ueno K."/>
            <person name="Yamada L."/>
            <person name="Matsumoto J."/>
            <person name="Wasserscheid J."/>
            <person name="Dewar K."/>
            <person name="Wiley G.B."/>
            <person name="Macmil S.L."/>
            <person name="Roe B.A."/>
            <person name="Zeller R.W."/>
            <person name="Hastings K.E."/>
            <person name="Lemaire P."/>
            <person name="Lindquist E."/>
            <person name="Endo T."/>
            <person name="Hotta K."/>
            <person name="Inaba K."/>
        </authorList>
    </citation>
    <scope>NUCLEOTIDE SEQUENCE [LARGE SCALE GENOMIC DNA]</scope>
    <source>
        <strain evidence="8">wild type</strain>
    </source>
</reference>
<keyword evidence="5" id="KW-0067">ATP-binding</keyword>
<organism evidence="8 9">
    <name type="scientific">Ciona intestinalis</name>
    <name type="common">Transparent sea squirt</name>
    <name type="synonym">Ascidia intestinalis</name>
    <dbReference type="NCBI Taxonomy" id="7719"/>
    <lineage>
        <taxon>Eukaryota</taxon>
        <taxon>Metazoa</taxon>
        <taxon>Chordata</taxon>
        <taxon>Tunicata</taxon>
        <taxon>Ascidiacea</taxon>
        <taxon>Phlebobranchia</taxon>
        <taxon>Cionidae</taxon>
        <taxon>Ciona</taxon>
    </lineage>
</organism>
<keyword evidence="2" id="KW-0808">Transferase</keyword>
<dbReference type="PROSITE" id="PS00108">
    <property type="entry name" value="PROTEIN_KINASE_ST"/>
    <property type="match status" value="1"/>
</dbReference>
<dbReference type="PROSITE" id="PS50011">
    <property type="entry name" value="PROTEIN_KINASE_DOM"/>
    <property type="match status" value="1"/>
</dbReference>
<evidence type="ECO:0000256" key="4">
    <source>
        <dbReference type="ARBA" id="ARBA00022777"/>
    </source>
</evidence>
<dbReference type="InterPro" id="IPR011009">
    <property type="entry name" value="Kinase-like_dom_sf"/>
</dbReference>
<protein>
    <recommendedName>
        <fullName evidence="7">Protein kinase domain-containing protein</fullName>
    </recommendedName>
</protein>
<dbReference type="AlphaFoldDB" id="H2XVH9"/>
<evidence type="ECO:0000256" key="3">
    <source>
        <dbReference type="ARBA" id="ARBA00022741"/>
    </source>
</evidence>
<dbReference type="Pfam" id="PF00069">
    <property type="entry name" value="Pkinase"/>
    <property type="match status" value="1"/>
</dbReference>
<dbReference type="PANTHER" id="PTHR24353">
    <property type="entry name" value="CYCLIC NUCLEOTIDE-DEPENDENT PROTEIN KINASE"/>
    <property type="match status" value="1"/>
</dbReference>
<dbReference type="SUPFAM" id="SSF56112">
    <property type="entry name" value="Protein kinase-like (PK-like)"/>
    <property type="match status" value="1"/>
</dbReference>
<reference evidence="8" key="4">
    <citation type="submission" date="2025-09" db="UniProtKB">
        <authorList>
            <consortium name="Ensembl"/>
        </authorList>
    </citation>
    <scope>IDENTIFICATION</scope>
</reference>
<dbReference type="GeneTree" id="ENSGT00940000166710"/>
<evidence type="ECO:0000313" key="9">
    <source>
        <dbReference type="Proteomes" id="UP000008144"/>
    </source>
</evidence>
<name>H2XVH9_CIOIN</name>
<reference evidence="8" key="3">
    <citation type="submission" date="2025-08" db="UniProtKB">
        <authorList>
            <consortium name="Ensembl"/>
        </authorList>
    </citation>
    <scope>IDENTIFICATION</scope>
</reference>
<keyword evidence="9" id="KW-1185">Reference proteome</keyword>
<evidence type="ECO:0000259" key="7">
    <source>
        <dbReference type="PROSITE" id="PS50011"/>
    </source>
</evidence>
<dbReference type="SMART" id="SM00220">
    <property type="entry name" value="S_TKc"/>
    <property type="match status" value="1"/>
</dbReference>
<dbReference type="EMBL" id="EAAA01001583">
    <property type="status" value="NOT_ANNOTATED_CDS"/>
    <property type="molecule type" value="Genomic_DNA"/>
</dbReference>
<dbReference type="Proteomes" id="UP000008144">
    <property type="component" value="Chromosome 2"/>
</dbReference>
<evidence type="ECO:0000256" key="2">
    <source>
        <dbReference type="ARBA" id="ARBA00022679"/>
    </source>
</evidence>
<feature type="region of interest" description="Disordered" evidence="6">
    <location>
        <begin position="1"/>
        <end position="57"/>
    </location>
</feature>
<proteinExistence type="predicted"/>
<dbReference type="InterPro" id="IPR000719">
    <property type="entry name" value="Prot_kinase_dom"/>
</dbReference>
<dbReference type="GO" id="GO:0007165">
    <property type="term" value="P:signal transduction"/>
    <property type="evidence" value="ECO:0000318"/>
    <property type="project" value="GO_Central"/>
</dbReference>
<accession>H2XVH9</accession>
<reference evidence="9" key="1">
    <citation type="journal article" date="2002" name="Science">
        <title>The draft genome of Ciona intestinalis: insights into chordate and vertebrate origins.</title>
        <authorList>
            <person name="Dehal P."/>
            <person name="Satou Y."/>
            <person name="Campbell R.K."/>
            <person name="Chapman J."/>
            <person name="Degnan B."/>
            <person name="De Tomaso A."/>
            <person name="Davidson B."/>
            <person name="Di Gregorio A."/>
            <person name="Gelpke M."/>
            <person name="Goodstein D.M."/>
            <person name="Harafuji N."/>
            <person name="Hastings K.E."/>
            <person name="Ho I."/>
            <person name="Hotta K."/>
            <person name="Huang W."/>
            <person name="Kawashima T."/>
            <person name="Lemaire P."/>
            <person name="Martinez D."/>
            <person name="Meinertzhagen I.A."/>
            <person name="Necula S."/>
            <person name="Nonaka M."/>
            <person name="Putnam N."/>
            <person name="Rash S."/>
            <person name="Saiga H."/>
            <person name="Satake M."/>
            <person name="Terry A."/>
            <person name="Yamada L."/>
            <person name="Wang H.G."/>
            <person name="Awazu S."/>
            <person name="Azumi K."/>
            <person name="Boore J."/>
            <person name="Branno M."/>
            <person name="Chin-Bow S."/>
            <person name="DeSantis R."/>
            <person name="Doyle S."/>
            <person name="Francino P."/>
            <person name="Keys D.N."/>
            <person name="Haga S."/>
            <person name="Hayashi H."/>
            <person name="Hino K."/>
            <person name="Imai K.S."/>
            <person name="Inaba K."/>
            <person name="Kano S."/>
            <person name="Kobayashi K."/>
            <person name="Kobayashi M."/>
            <person name="Lee B.I."/>
            <person name="Makabe K.W."/>
            <person name="Manohar C."/>
            <person name="Matassi G."/>
            <person name="Medina M."/>
            <person name="Mochizuki Y."/>
            <person name="Mount S."/>
            <person name="Morishita T."/>
            <person name="Miura S."/>
            <person name="Nakayama A."/>
            <person name="Nishizaka S."/>
            <person name="Nomoto H."/>
            <person name="Ohta F."/>
            <person name="Oishi K."/>
            <person name="Rigoutsos I."/>
            <person name="Sano M."/>
            <person name="Sasaki A."/>
            <person name="Sasakura Y."/>
            <person name="Shoguchi E."/>
            <person name="Shin-i T."/>
            <person name="Spagnuolo A."/>
            <person name="Stainier D."/>
            <person name="Suzuki M.M."/>
            <person name="Tassy O."/>
            <person name="Takatori N."/>
            <person name="Tokuoka M."/>
            <person name="Yagi K."/>
            <person name="Yoshizaki F."/>
            <person name="Wada S."/>
            <person name="Zhang C."/>
            <person name="Hyatt P.D."/>
            <person name="Larimer F."/>
            <person name="Detter C."/>
            <person name="Doggett N."/>
            <person name="Glavina T."/>
            <person name="Hawkins T."/>
            <person name="Richardson P."/>
            <person name="Lucas S."/>
            <person name="Kohara Y."/>
            <person name="Levine M."/>
            <person name="Satoh N."/>
            <person name="Rokhsar D.S."/>
        </authorList>
    </citation>
    <scope>NUCLEOTIDE SEQUENCE [LARGE SCALE GENOMIC DNA]</scope>
</reference>
<dbReference type="PANTHER" id="PTHR24353:SF147">
    <property type="entry name" value="CGMP-DEPENDENT SERINE_THREONIN PROTEIN KINASE-RELATED"/>
    <property type="match status" value="1"/>
</dbReference>
<keyword evidence="4" id="KW-0418">Kinase</keyword>
<feature type="compositionally biased region" description="Polar residues" evidence="6">
    <location>
        <begin position="13"/>
        <end position="22"/>
    </location>
</feature>
<dbReference type="HOGENOM" id="CLU_000288_63_5_1"/>
<evidence type="ECO:0000256" key="1">
    <source>
        <dbReference type="ARBA" id="ARBA00022527"/>
    </source>
</evidence>